<evidence type="ECO:0000313" key="3">
    <source>
        <dbReference type="EMBL" id="KYN33554.1"/>
    </source>
</evidence>
<feature type="region of interest" description="Disordered" evidence="1">
    <location>
        <begin position="63"/>
        <end position="91"/>
    </location>
</feature>
<keyword evidence="2" id="KW-0472">Membrane</keyword>
<keyword evidence="2" id="KW-0812">Transmembrane</keyword>
<feature type="transmembrane region" description="Helical" evidence="2">
    <location>
        <begin position="138"/>
        <end position="158"/>
    </location>
</feature>
<gene>
    <name evidence="3" type="ORF">ALC56_12266</name>
</gene>
<keyword evidence="4" id="KW-1185">Reference proteome</keyword>
<evidence type="ECO:0000313" key="4">
    <source>
        <dbReference type="Proteomes" id="UP000078541"/>
    </source>
</evidence>
<evidence type="ECO:0000256" key="1">
    <source>
        <dbReference type="SAM" id="MobiDB-lite"/>
    </source>
</evidence>
<dbReference type="Proteomes" id="UP000078541">
    <property type="component" value="Unassembled WGS sequence"/>
</dbReference>
<dbReference type="AlphaFoldDB" id="A0A195F0A7"/>
<feature type="compositionally biased region" description="Basic and acidic residues" evidence="1">
    <location>
        <begin position="76"/>
        <end position="91"/>
    </location>
</feature>
<evidence type="ECO:0008006" key="5">
    <source>
        <dbReference type="Google" id="ProtNLM"/>
    </source>
</evidence>
<organism evidence="3 4">
    <name type="scientific">Trachymyrmex septentrionalis</name>
    <dbReference type="NCBI Taxonomy" id="34720"/>
    <lineage>
        <taxon>Eukaryota</taxon>
        <taxon>Metazoa</taxon>
        <taxon>Ecdysozoa</taxon>
        <taxon>Arthropoda</taxon>
        <taxon>Hexapoda</taxon>
        <taxon>Insecta</taxon>
        <taxon>Pterygota</taxon>
        <taxon>Neoptera</taxon>
        <taxon>Endopterygota</taxon>
        <taxon>Hymenoptera</taxon>
        <taxon>Apocrita</taxon>
        <taxon>Aculeata</taxon>
        <taxon>Formicoidea</taxon>
        <taxon>Formicidae</taxon>
        <taxon>Myrmicinae</taxon>
        <taxon>Trachymyrmex</taxon>
    </lineage>
</organism>
<proteinExistence type="predicted"/>
<protein>
    <recommendedName>
        <fullName evidence="5">Transmembrane protein</fullName>
    </recommendedName>
</protein>
<dbReference type="EMBL" id="KQ981905">
    <property type="protein sequence ID" value="KYN33554.1"/>
    <property type="molecule type" value="Genomic_DNA"/>
</dbReference>
<keyword evidence="2" id="KW-1133">Transmembrane helix</keyword>
<accession>A0A195F0A7</accession>
<name>A0A195F0A7_9HYME</name>
<reference evidence="3 4" key="1">
    <citation type="submission" date="2016-03" db="EMBL/GenBank/DDBJ databases">
        <title>Trachymyrmex septentrionalis WGS genome.</title>
        <authorList>
            <person name="Nygaard S."/>
            <person name="Hu H."/>
            <person name="Boomsma J."/>
            <person name="Zhang G."/>
        </authorList>
    </citation>
    <scope>NUCLEOTIDE SEQUENCE [LARGE SCALE GENOMIC DNA]</scope>
    <source>
        <strain evidence="3">Tsep2-gDNA-1</strain>
        <tissue evidence="3">Whole body</tissue>
    </source>
</reference>
<sequence length="170" mass="19549">MRLSISLSLPPSSISVLLPEYAALRVSSIVLSIPLLFPLKNDFLFGTTDIQLPKTTLLVSRESTKKVREKKKRKDRSGNGRENKKREKKTETACRRVPLRRSYFLFFFFSLFDSHSVSPVDRSLGRWLATSFNEGLSFFLFVSLSLSLSLFILPRVLFRTRPLSVYSLPR</sequence>
<evidence type="ECO:0000256" key="2">
    <source>
        <dbReference type="SAM" id="Phobius"/>
    </source>
</evidence>